<evidence type="ECO:0000256" key="1">
    <source>
        <dbReference type="SAM" id="MobiDB-lite"/>
    </source>
</evidence>
<protein>
    <submittedName>
        <fullName evidence="2">Uncharacterized protein</fullName>
    </submittedName>
</protein>
<name>A0A139HQ02_9PEZI</name>
<feature type="compositionally biased region" description="Gly residues" evidence="1">
    <location>
        <begin position="1"/>
        <end position="11"/>
    </location>
</feature>
<gene>
    <name evidence="2" type="ORF">AC579_628</name>
</gene>
<accession>A0A139HQ02</accession>
<proteinExistence type="predicted"/>
<keyword evidence="3" id="KW-1185">Reference proteome</keyword>
<evidence type="ECO:0000313" key="2">
    <source>
        <dbReference type="EMBL" id="KXT04462.1"/>
    </source>
</evidence>
<comment type="caution">
    <text evidence="2">The sequence shown here is derived from an EMBL/GenBank/DDBJ whole genome shotgun (WGS) entry which is preliminary data.</text>
</comment>
<evidence type="ECO:0000313" key="3">
    <source>
        <dbReference type="Proteomes" id="UP000073492"/>
    </source>
</evidence>
<organism evidence="2 3">
    <name type="scientific">Pseudocercospora musae</name>
    <dbReference type="NCBI Taxonomy" id="113226"/>
    <lineage>
        <taxon>Eukaryota</taxon>
        <taxon>Fungi</taxon>
        <taxon>Dikarya</taxon>
        <taxon>Ascomycota</taxon>
        <taxon>Pezizomycotina</taxon>
        <taxon>Dothideomycetes</taxon>
        <taxon>Dothideomycetidae</taxon>
        <taxon>Mycosphaerellales</taxon>
        <taxon>Mycosphaerellaceae</taxon>
        <taxon>Pseudocercospora</taxon>
    </lineage>
</organism>
<sequence>MAGISGPGPGHRFGASSNTQHIDDMDAEKAVIRNLETRSGARAFLVTANTFDKKDPLLQRQKSASTSDRIITASTTHIAMPT</sequence>
<reference evidence="2 3" key="1">
    <citation type="submission" date="2015-07" db="EMBL/GenBank/DDBJ databases">
        <title>Comparative genomics of the Sigatoka disease complex on banana suggests a link between parallel evolutionary changes in Pseudocercospora fijiensis and Pseudocercospora eumusae and increased virulence on the banana host.</title>
        <authorList>
            <person name="Chang T.-C."/>
            <person name="Salvucci A."/>
            <person name="Crous P.W."/>
            <person name="Stergiopoulos I."/>
        </authorList>
    </citation>
    <scope>NUCLEOTIDE SEQUENCE [LARGE SCALE GENOMIC DNA]</scope>
    <source>
        <strain evidence="2 3">CBS 116634</strain>
    </source>
</reference>
<dbReference type="EMBL" id="LFZO01000585">
    <property type="protein sequence ID" value="KXT04462.1"/>
    <property type="molecule type" value="Genomic_DNA"/>
</dbReference>
<dbReference type="AlphaFoldDB" id="A0A139HQ02"/>
<dbReference type="Proteomes" id="UP000073492">
    <property type="component" value="Unassembled WGS sequence"/>
</dbReference>
<feature type="region of interest" description="Disordered" evidence="1">
    <location>
        <begin position="1"/>
        <end position="22"/>
    </location>
</feature>